<dbReference type="InterPro" id="IPR013786">
    <property type="entry name" value="AcylCoA_DH/ox_N"/>
</dbReference>
<sequence>MSDDQRTMLVSAVGEFCAKNIEPASALIEMEGIGADLVSKTGSQGFIGLQFSEENGGSNLDSVTYLLMLKEFARFSPSVALLIAVQNRVSNPLLSATEGGADLLKAISSGRRTAGVALSSSSMKRESIGSLSLEKSSLTGVKNYVLSPSSECIIAVTDDKPESIIVTKEKIQAVEYHALGFRGLRIGKMNFDRADYLMLQRENGIQKMQQVWESLDLDVAAIALGIADASIQKALDYSKVRSTFGHLLKDYQPVAFSVSSIQEEVNHLTRALNLSEDFDLAARKGLKIRAMDLAVKSSRQSIQTHGGYGYLQDFGVEKFYRDSASLQAIFNDAYTDNMMLANQVYMEKSGYL</sequence>
<dbReference type="SUPFAM" id="SSF47203">
    <property type="entry name" value="Acyl-CoA dehydrogenase C-terminal domain-like"/>
    <property type="match status" value="1"/>
</dbReference>
<dbReference type="PANTHER" id="PTHR43884:SF20">
    <property type="entry name" value="ACYL-COA DEHYDROGENASE FADE28"/>
    <property type="match status" value="1"/>
</dbReference>
<evidence type="ECO:0000313" key="8">
    <source>
        <dbReference type="EMBL" id="EQD46205.1"/>
    </source>
</evidence>
<evidence type="ECO:0000256" key="4">
    <source>
        <dbReference type="ARBA" id="ARBA00022827"/>
    </source>
</evidence>
<dbReference type="PROSITE" id="PS00073">
    <property type="entry name" value="ACYL_COA_DH_2"/>
    <property type="match status" value="1"/>
</dbReference>
<evidence type="ECO:0000256" key="3">
    <source>
        <dbReference type="ARBA" id="ARBA00022630"/>
    </source>
</evidence>
<reference evidence="8" key="2">
    <citation type="journal article" date="2014" name="ISME J.">
        <title>Microbial stratification in low pH oxic and suboxic macroscopic growths along an acid mine drainage.</title>
        <authorList>
            <person name="Mendez-Garcia C."/>
            <person name="Mesa V."/>
            <person name="Sprenger R.R."/>
            <person name="Richter M."/>
            <person name="Diez M.S."/>
            <person name="Solano J."/>
            <person name="Bargiela R."/>
            <person name="Golyshina O.V."/>
            <person name="Manteca A."/>
            <person name="Ramos J.L."/>
            <person name="Gallego J.R."/>
            <person name="Llorente I."/>
            <person name="Martins Dos Santos V.A."/>
            <person name="Jensen O.N."/>
            <person name="Pelaez A.I."/>
            <person name="Sanchez J."/>
            <person name="Ferrer M."/>
        </authorList>
    </citation>
    <scope>NUCLEOTIDE SEQUENCE</scope>
</reference>
<name>T1AVU6_9ZZZZ</name>
<dbReference type="InterPro" id="IPR006089">
    <property type="entry name" value="Acyl-CoA_DH_CS"/>
</dbReference>
<reference evidence="8" key="1">
    <citation type="submission" date="2013-08" db="EMBL/GenBank/DDBJ databases">
        <authorList>
            <person name="Mendez C."/>
            <person name="Richter M."/>
            <person name="Ferrer M."/>
            <person name="Sanchez J."/>
        </authorList>
    </citation>
    <scope>NUCLEOTIDE SEQUENCE</scope>
</reference>
<proteinExistence type="inferred from homology"/>
<dbReference type="Gene3D" id="1.10.540.10">
    <property type="entry name" value="Acyl-CoA dehydrogenase/oxidase, N-terminal domain"/>
    <property type="match status" value="1"/>
</dbReference>
<dbReference type="SUPFAM" id="SSF56645">
    <property type="entry name" value="Acyl-CoA dehydrogenase NM domain-like"/>
    <property type="match status" value="1"/>
</dbReference>
<evidence type="ECO:0000256" key="1">
    <source>
        <dbReference type="ARBA" id="ARBA00001974"/>
    </source>
</evidence>
<dbReference type="InterPro" id="IPR036250">
    <property type="entry name" value="AcylCo_DH-like_C"/>
</dbReference>
<evidence type="ECO:0000256" key="5">
    <source>
        <dbReference type="ARBA" id="ARBA00023002"/>
    </source>
</evidence>
<dbReference type="InterPro" id="IPR009075">
    <property type="entry name" value="AcylCo_DH/oxidase_C"/>
</dbReference>
<dbReference type="Pfam" id="PF02771">
    <property type="entry name" value="Acyl-CoA_dh_N"/>
    <property type="match status" value="1"/>
</dbReference>
<evidence type="ECO:0000259" key="6">
    <source>
        <dbReference type="Pfam" id="PF00441"/>
    </source>
</evidence>
<protein>
    <submittedName>
        <fullName evidence="8">Acyl-CoA dehydrogenase domain protein</fullName>
    </submittedName>
</protein>
<gene>
    <name evidence="8" type="ORF">B1B_12711</name>
</gene>
<dbReference type="AlphaFoldDB" id="T1AVU6"/>
<keyword evidence="3" id="KW-0285">Flavoprotein</keyword>
<dbReference type="GO" id="GO:0003995">
    <property type="term" value="F:acyl-CoA dehydrogenase activity"/>
    <property type="evidence" value="ECO:0007669"/>
    <property type="project" value="InterPro"/>
</dbReference>
<dbReference type="PANTHER" id="PTHR43884">
    <property type="entry name" value="ACYL-COA DEHYDROGENASE"/>
    <property type="match status" value="1"/>
</dbReference>
<evidence type="ECO:0000256" key="2">
    <source>
        <dbReference type="ARBA" id="ARBA00009347"/>
    </source>
</evidence>
<dbReference type="InterPro" id="IPR009100">
    <property type="entry name" value="AcylCoA_DH/oxidase_NM_dom_sf"/>
</dbReference>
<organism evidence="8">
    <name type="scientific">mine drainage metagenome</name>
    <dbReference type="NCBI Taxonomy" id="410659"/>
    <lineage>
        <taxon>unclassified sequences</taxon>
        <taxon>metagenomes</taxon>
        <taxon>ecological metagenomes</taxon>
    </lineage>
</organism>
<accession>T1AVU6</accession>
<dbReference type="EMBL" id="AUZY01008346">
    <property type="protein sequence ID" value="EQD46205.1"/>
    <property type="molecule type" value="Genomic_DNA"/>
</dbReference>
<keyword evidence="5" id="KW-0560">Oxidoreductase</keyword>
<dbReference type="Pfam" id="PF00441">
    <property type="entry name" value="Acyl-CoA_dh_1"/>
    <property type="match status" value="1"/>
</dbReference>
<dbReference type="Gene3D" id="1.20.140.10">
    <property type="entry name" value="Butyryl-CoA Dehydrogenase, subunit A, domain 3"/>
    <property type="match status" value="1"/>
</dbReference>
<feature type="domain" description="Acyl-CoA dehydrogenase/oxidase N-terminal" evidence="7">
    <location>
        <begin position="4"/>
        <end position="94"/>
    </location>
</feature>
<evidence type="ECO:0000259" key="7">
    <source>
        <dbReference type="Pfam" id="PF02771"/>
    </source>
</evidence>
<dbReference type="InterPro" id="IPR037069">
    <property type="entry name" value="AcylCoA_DH/ox_N_sf"/>
</dbReference>
<comment type="similarity">
    <text evidence="2">Belongs to the acyl-CoA dehydrogenase family.</text>
</comment>
<comment type="cofactor">
    <cofactor evidence="1">
        <name>FAD</name>
        <dbReference type="ChEBI" id="CHEBI:57692"/>
    </cofactor>
</comment>
<dbReference type="GO" id="GO:0050660">
    <property type="term" value="F:flavin adenine dinucleotide binding"/>
    <property type="evidence" value="ECO:0007669"/>
    <property type="project" value="InterPro"/>
</dbReference>
<comment type="caution">
    <text evidence="8">The sequence shown here is derived from an EMBL/GenBank/DDBJ whole genome shotgun (WGS) entry which is preliminary data.</text>
</comment>
<feature type="domain" description="Acyl-CoA dehydrogenase/oxidase C-terminal" evidence="6">
    <location>
        <begin position="218"/>
        <end position="327"/>
    </location>
</feature>
<keyword evidence="4" id="KW-0274">FAD</keyword>